<evidence type="ECO:0000313" key="1">
    <source>
        <dbReference type="EMBL" id="MFD3000091.1"/>
    </source>
</evidence>
<protein>
    <submittedName>
        <fullName evidence="1">Uncharacterized protein</fullName>
    </submittedName>
</protein>
<reference evidence="2" key="1">
    <citation type="journal article" date="2019" name="Int. J. Syst. Evol. Microbiol.">
        <title>The Global Catalogue of Microorganisms (GCM) 10K type strain sequencing project: providing services to taxonomists for standard genome sequencing and annotation.</title>
        <authorList>
            <consortium name="The Broad Institute Genomics Platform"/>
            <consortium name="The Broad Institute Genome Sequencing Center for Infectious Disease"/>
            <person name="Wu L."/>
            <person name="Ma J."/>
        </authorList>
    </citation>
    <scope>NUCLEOTIDE SEQUENCE [LARGE SCALE GENOMIC DNA]</scope>
    <source>
        <strain evidence="2">KCTC 23984</strain>
    </source>
</reference>
<dbReference type="Proteomes" id="UP001597641">
    <property type="component" value="Unassembled WGS sequence"/>
</dbReference>
<keyword evidence="2" id="KW-1185">Reference proteome</keyword>
<proteinExistence type="predicted"/>
<sequence>MSIRIEVRANAGADEVESAFLFDEVNVCWLLNGRHCCMFSPASEGAS</sequence>
<dbReference type="EMBL" id="JBHUOX010000004">
    <property type="protein sequence ID" value="MFD3000091.1"/>
    <property type="molecule type" value="Genomic_DNA"/>
</dbReference>
<comment type="caution">
    <text evidence="1">The sequence shown here is derived from an EMBL/GenBank/DDBJ whole genome shotgun (WGS) entry which is preliminary data.</text>
</comment>
<evidence type="ECO:0000313" key="2">
    <source>
        <dbReference type="Proteomes" id="UP001597641"/>
    </source>
</evidence>
<organism evidence="1 2">
    <name type="scientific">Pontibacter toksunensis</name>
    <dbReference type="NCBI Taxonomy" id="1332631"/>
    <lineage>
        <taxon>Bacteria</taxon>
        <taxon>Pseudomonadati</taxon>
        <taxon>Bacteroidota</taxon>
        <taxon>Cytophagia</taxon>
        <taxon>Cytophagales</taxon>
        <taxon>Hymenobacteraceae</taxon>
        <taxon>Pontibacter</taxon>
    </lineage>
</organism>
<name>A0ABW6BRC8_9BACT</name>
<dbReference type="RefSeq" id="WP_377482724.1">
    <property type="nucleotide sequence ID" value="NZ_JBHUOX010000004.1"/>
</dbReference>
<accession>A0ABW6BRC8</accession>
<gene>
    <name evidence="1" type="ORF">ACFS7Z_06945</name>
</gene>